<dbReference type="AlphaFoldDB" id="A0A6G1PZN3"/>
<gene>
    <name evidence="2" type="ORF">EXN66_Car011378</name>
</gene>
<reference evidence="3" key="2">
    <citation type="submission" date="2019-02" db="EMBL/GenBank/DDBJ databases">
        <title>Opniocepnalus argus Var Kimnra genome.</title>
        <authorList>
            <person name="Zhou C."/>
            <person name="Xiao S."/>
        </authorList>
    </citation>
    <scope>NUCLEOTIDE SEQUENCE [LARGE SCALE GENOMIC DNA]</scope>
</reference>
<evidence type="ECO:0000313" key="2">
    <source>
        <dbReference type="EMBL" id="KAF3695702.1"/>
    </source>
</evidence>
<evidence type="ECO:0000313" key="3">
    <source>
        <dbReference type="Proteomes" id="UP000503349"/>
    </source>
</evidence>
<organism evidence="2 3">
    <name type="scientific">Channa argus</name>
    <name type="common">Northern snakehead</name>
    <name type="synonym">Ophicephalus argus</name>
    <dbReference type="NCBI Taxonomy" id="215402"/>
    <lineage>
        <taxon>Eukaryota</taxon>
        <taxon>Metazoa</taxon>
        <taxon>Chordata</taxon>
        <taxon>Craniata</taxon>
        <taxon>Vertebrata</taxon>
        <taxon>Euteleostomi</taxon>
        <taxon>Actinopterygii</taxon>
        <taxon>Neopterygii</taxon>
        <taxon>Teleostei</taxon>
        <taxon>Neoteleostei</taxon>
        <taxon>Acanthomorphata</taxon>
        <taxon>Anabantaria</taxon>
        <taxon>Anabantiformes</taxon>
        <taxon>Channoidei</taxon>
        <taxon>Channidae</taxon>
        <taxon>Channa</taxon>
    </lineage>
</organism>
<keyword evidence="3" id="KW-1185">Reference proteome</keyword>
<dbReference type="EMBL" id="CM015722">
    <property type="protein sequence ID" value="KAF3695702.1"/>
    <property type="molecule type" value="Genomic_DNA"/>
</dbReference>
<evidence type="ECO:0000256" key="1">
    <source>
        <dbReference type="SAM" id="MobiDB-lite"/>
    </source>
</evidence>
<reference evidence="2 3" key="1">
    <citation type="submission" date="2019-02" db="EMBL/GenBank/DDBJ databases">
        <title>Opniocepnalus argus genome.</title>
        <authorList>
            <person name="Zhou C."/>
            <person name="Xiao S."/>
        </authorList>
    </citation>
    <scope>NUCLEOTIDE SEQUENCE [LARGE SCALE GENOMIC DNA]</scope>
    <source>
        <strain evidence="2">OARG1902GOOAL</strain>
        <tissue evidence="2">Muscle</tissue>
    </source>
</reference>
<accession>A0A6G1PZN3</accession>
<name>A0A6G1PZN3_CHAAH</name>
<protein>
    <submittedName>
        <fullName evidence="2">Uncharacterized protein</fullName>
    </submittedName>
</protein>
<dbReference type="Proteomes" id="UP000503349">
    <property type="component" value="Chromosome 11"/>
</dbReference>
<feature type="region of interest" description="Disordered" evidence="1">
    <location>
        <begin position="1"/>
        <end position="27"/>
    </location>
</feature>
<sequence length="53" mass="5384">MSRLNSITPITKVKPGATPSTPSPSPVGVDYAVSVGARHTGIGSLCYSQRAVA</sequence>
<proteinExistence type="predicted"/>